<proteinExistence type="predicted"/>
<dbReference type="PROSITE" id="PS51257">
    <property type="entry name" value="PROKAR_LIPOPROTEIN"/>
    <property type="match status" value="1"/>
</dbReference>
<reference evidence="3 4" key="1">
    <citation type="submission" date="2022-08" db="EMBL/GenBank/DDBJ databases">
        <authorList>
            <person name="Li F."/>
        </authorList>
    </citation>
    <scope>NUCLEOTIDE SEQUENCE [LARGE SCALE GENOMIC DNA]</scope>
    <source>
        <strain evidence="3 4">10F1B-8-1</strain>
    </source>
</reference>
<dbReference type="InterPro" id="IPR046576">
    <property type="entry name" value="DUF6636"/>
</dbReference>
<accession>A0ABT1ZIN5</accession>
<dbReference type="RefSeq" id="WP_258799605.1">
    <property type="nucleotide sequence ID" value="NZ_JANTHX010000008.1"/>
</dbReference>
<dbReference type="Proteomes" id="UP001205337">
    <property type="component" value="Unassembled WGS sequence"/>
</dbReference>
<comment type="caution">
    <text evidence="3">The sequence shown here is derived from an EMBL/GenBank/DDBJ whole genome shotgun (WGS) entry which is preliminary data.</text>
</comment>
<feature type="chain" id="PRO_5046036431" evidence="2">
    <location>
        <begin position="24"/>
        <end position="189"/>
    </location>
</feature>
<dbReference type="EMBL" id="JANTHX010000008">
    <property type="protein sequence ID" value="MCS0500440.1"/>
    <property type="molecule type" value="Genomic_DNA"/>
</dbReference>
<keyword evidence="4" id="KW-1185">Reference proteome</keyword>
<name>A0ABT1ZIN5_9MICO</name>
<evidence type="ECO:0000256" key="2">
    <source>
        <dbReference type="SAM" id="SignalP"/>
    </source>
</evidence>
<keyword evidence="2" id="KW-0732">Signal</keyword>
<sequence length="189" mass="19216">MPRATLPTIVLIAAISLVGCTSAAPAPTTSASPGESGAASATPSTAPSTPAEAWRPAGTAVDTAGYVGGDGGVVFSSPSGNLRCGYSEYPNTTPWWWCMLEEQSVVLPSDPHGKCPEAVAPNGLGVLADDPAAVAESFCADAAESPALPYGSSISYRDMGCDSTEDGMTCRSLVTGAGFRLSRSDYELF</sequence>
<dbReference type="Pfam" id="PF20341">
    <property type="entry name" value="DUF6636"/>
    <property type="match status" value="1"/>
</dbReference>
<evidence type="ECO:0000256" key="1">
    <source>
        <dbReference type="SAM" id="MobiDB-lite"/>
    </source>
</evidence>
<evidence type="ECO:0000313" key="4">
    <source>
        <dbReference type="Proteomes" id="UP001205337"/>
    </source>
</evidence>
<organism evidence="3 4">
    <name type="scientific">Protaetiibacter mangrovi</name>
    <dbReference type="NCBI Taxonomy" id="2970926"/>
    <lineage>
        <taxon>Bacteria</taxon>
        <taxon>Bacillati</taxon>
        <taxon>Actinomycetota</taxon>
        <taxon>Actinomycetes</taxon>
        <taxon>Micrococcales</taxon>
        <taxon>Microbacteriaceae</taxon>
        <taxon>Protaetiibacter</taxon>
    </lineage>
</organism>
<feature type="region of interest" description="Disordered" evidence="1">
    <location>
        <begin position="25"/>
        <end position="55"/>
    </location>
</feature>
<evidence type="ECO:0000313" key="3">
    <source>
        <dbReference type="EMBL" id="MCS0500440.1"/>
    </source>
</evidence>
<feature type="signal peptide" evidence="2">
    <location>
        <begin position="1"/>
        <end position="23"/>
    </location>
</feature>
<feature type="compositionally biased region" description="Low complexity" evidence="1">
    <location>
        <begin position="25"/>
        <end position="53"/>
    </location>
</feature>
<gene>
    <name evidence="3" type="ORF">NUH29_12865</name>
</gene>
<protein>
    <submittedName>
        <fullName evidence="3">Uncharacterized protein</fullName>
    </submittedName>
</protein>